<dbReference type="NCBIfam" id="TIGR01755">
    <property type="entry name" value="flav_wrbA"/>
    <property type="match status" value="1"/>
</dbReference>
<dbReference type="Proteomes" id="UP000198949">
    <property type="component" value="Unassembled WGS sequence"/>
</dbReference>
<gene>
    <name evidence="3" type="ORF">SAMN05216270_102468</name>
</gene>
<reference evidence="4" key="1">
    <citation type="submission" date="2016-10" db="EMBL/GenBank/DDBJ databases">
        <authorList>
            <person name="Varghese N."/>
            <person name="Submissions S."/>
        </authorList>
    </citation>
    <scope>NUCLEOTIDE SEQUENCE [LARGE SCALE GENOMIC DNA]</scope>
    <source>
        <strain evidence="4">CGMCC 4.3516</strain>
    </source>
</reference>
<dbReference type="OrthoDB" id="9801479at2"/>
<evidence type="ECO:0000259" key="2">
    <source>
        <dbReference type="PROSITE" id="PS50902"/>
    </source>
</evidence>
<dbReference type="GO" id="GO:0010181">
    <property type="term" value="F:FMN binding"/>
    <property type="evidence" value="ECO:0007669"/>
    <property type="project" value="InterPro"/>
</dbReference>
<feature type="domain" description="Flavodoxin-like" evidence="2">
    <location>
        <begin position="4"/>
        <end position="168"/>
    </location>
</feature>
<sequence length="199" mass="21458">MVKLAVIYYSQTGNVYEMAKTAAREGGDAGAEVRLRRVAELAPPEAIASNEAWADHFEASGDVEEATLDDLDWADAVMWGTPTRYGLPTSQLKQFIDTTGPLWQQGRLADKVMSSFTSTQTSHGGQESTILALNNTFYHWGAIIVSPGYTDPLQFDLEIGNPYGASHIGGKGPVGEKNRVAIAIQTKRVVDIAGRVSGN</sequence>
<dbReference type="InterPro" id="IPR029039">
    <property type="entry name" value="Flavoprotein-like_sf"/>
</dbReference>
<dbReference type="PANTHER" id="PTHR30546">
    <property type="entry name" value="FLAVODOXIN-RELATED PROTEIN WRBA-RELATED"/>
    <property type="match status" value="1"/>
</dbReference>
<dbReference type="RefSeq" id="WP_091030049.1">
    <property type="nucleotide sequence ID" value="NZ_FNAD01000002.1"/>
</dbReference>
<dbReference type="Gene3D" id="3.40.50.360">
    <property type="match status" value="1"/>
</dbReference>
<dbReference type="PANTHER" id="PTHR30546:SF23">
    <property type="entry name" value="FLAVOPROTEIN-LIKE PROTEIN YCP4-RELATED"/>
    <property type="match status" value="1"/>
</dbReference>
<comment type="similarity">
    <text evidence="1">Belongs to the WrbA family.</text>
</comment>
<name>A0A1G6T447_9ACTN</name>
<accession>A0A1G6T447</accession>
<keyword evidence="4" id="KW-1185">Reference proteome</keyword>
<dbReference type="AlphaFoldDB" id="A0A1G6T447"/>
<evidence type="ECO:0000313" key="3">
    <source>
        <dbReference type="EMBL" id="SDD23761.1"/>
    </source>
</evidence>
<dbReference type="Pfam" id="PF03358">
    <property type="entry name" value="FMN_red"/>
    <property type="match status" value="1"/>
</dbReference>
<proteinExistence type="inferred from homology"/>
<dbReference type="GO" id="GO:0003955">
    <property type="term" value="F:NAD(P)H dehydrogenase (quinone) activity"/>
    <property type="evidence" value="ECO:0007669"/>
    <property type="project" value="InterPro"/>
</dbReference>
<evidence type="ECO:0000313" key="4">
    <source>
        <dbReference type="Proteomes" id="UP000198949"/>
    </source>
</evidence>
<dbReference type="STRING" id="58114.SAMN05216270_102468"/>
<evidence type="ECO:0000256" key="1">
    <source>
        <dbReference type="ARBA" id="ARBA00006961"/>
    </source>
</evidence>
<organism evidence="3 4">
    <name type="scientific">Glycomyces harbinensis</name>
    <dbReference type="NCBI Taxonomy" id="58114"/>
    <lineage>
        <taxon>Bacteria</taxon>
        <taxon>Bacillati</taxon>
        <taxon>Actinomycetota</taxon>
        <taxon>Actinomycetes</taxon>
        <taxon>Glycomycetales</taxon>
        <taxon>Glycomycetaceae</taxon>
        <taxon>Glycomyces</taxon>
    </lineage>
</organism>
<dbReference type="PROSITE" id="PS50902">
    <property type="entry name" value="FLAVODOXIN_LIKE"/>
    <property type="match status" value="1"/>
</dbReference>
<dbReference type="FunFam" id="3.40.50.360:FF:000001">
    <property type="entry name" value="NAD(P)H dehydrogenase (Quinone) FQR1-like"/>
    <property type="match status" value="1"/>
</dbReference>
<dbReference type="InterPro" id="IPR008254">
    <property type="entry name" value="Flavodoxin/NO_synth"/>
</dbReference>
<dbReference type="GO" id="GO:0016020">
    <property type="term" value="C:membrane"/>
    <property type="evidence" value="ECO:0007669"/>
    <property type="project" value="TreeGrafter"/>
</dbReference>
<dbReference type="SUPFAM" id="SSF52218">
    <property type="entry name" value="Flavoproteins"/>
    <property type="match status" value="1"/>
</dbReference>
<dbReference type="InterPro" id="IPR005025">
    <property type="entry name" value="FMN_Rdtase-like_dom"/>
</dbReference>
<dbReference type="NCBIfam" id="NF002999">
    <property type="entry name" value="PRK03767.1"/>
    <property type="match status" value="1"/>
</dbReference>
<dbReference type="EMBL" id="FNAD01000002">
    <property type="protein sequence ID" value="SDD23761.1"/>
    <property type="molecule type" value="Genomic_DNA"/>
</dbReference>
<dbReference type="InterPro" id="IPR010089">
    <property type="entry name" value="Flavoprotein_WrbA-like"/>
</dbReference>
<protein>
    <submittedName>
        <fullName evidence="3">NAD(P)H dehydrogenase (Quinone)</fullName>
    </submittedName>
</protein>